<dbReference type="Proteomes" id="UP000283762">
    <property type="component" value="Unassembled WGS sequence"/>
</dbReference>
<reference evidence="1 2" key="1">
    <citation type="submission" date="2018-08" db="EMBL/GenBank/DDBJ databases">
        <title>A genome reference for cultivated species of the human gut microbiota.</title>
        <authorList>
            <person name="Zou Y."/>
            <person name="Xue W."/>
            <person name="Luo G."/>
        </authorList>
    </citation>
    <scope>NUCLEOTIDE SEQUENCE [LARGE SCALE GENOMIC DNA]</scope>
    <source>
        <strain evidence="1 2">AM25-16</strain>
    </source>
</reference>
<sequence>LQRHGFYALPVRPPTVPEGTSRIRFSLTADIRQEEIEELKKRTENLK</sequence>
<accession>A0A414PN96</accession>
<organism evidence="1 2">
    <name type="scientific">Bacteroides stercoris</name>
    <dbReference type="NCBI Taxonomy" id="46506"/>
    <lineage>
        <taxon>Bacteria</taxon>
        <taxon>Pseudomonadati</taxon>
        <taxon>Bacteroidota</taxon>
        <taxon>Bacteroidia</taxon>
        <taxon>Bacteroidales</taxon>
        <taxon>Bacteroidaceae</taxon>
        <taxon>Bacteroides</taxon>
    </lineage>
</organism>
<dbReference type="EMBL" id="QRHJ01000077">
    <property type="protein sequence ID" value="RHF69933.1"/>
    <property type="molecule type" value="Genomic_DNA"/>
</dbReference>
<dbReference type="InterPro" id="IPR015422">
    <property type="entry name" value="PyrdxlP-dep_Trfase_small"/>
</dbReference>
<name>A0A414PN96_BACSE</name>
<dbReference type="Gene3D" id="3.90.1150.10">
    <property type="entry name" value="Aspartate Aminotransferase, domain 1"/>
    <property type="match status" value="1"/>
</dbReference>
<proteinExistence type="predicted"/>
<protein>
    <submittedName>
        <fullName evidence="1">8-amino-7-oxononanoate synthase</fullName>
    </submittedName>
</protein>
<dbReference type="SUPFAM" id="SSF53383">
    <property type="entry name" value="PLP-dependent transferases"/>
    <property type="match status" value="1"/>
</dbReference>
<evidence type="ECO:0000313" key="1">
    <source>
        <dbReference type="EMBL" id="RHF69933.1"/>
    </source>
</evidence>
<comment type="caution">
    <text evidence="1">The sequence shown here is derived from an EMBL/GenBank/DDBJ whole genome shotgun (WGS) entry which is preliminary data.</text>
</comment>
<evidence type="ECO:0000313" key="2">
    <source>
        <dbReference type="Proteomes" id="UP000283762"/>
    </source>
</evidence>
<feature type="non-terminal residue" evidence="1">
    <location>
        <position position="1"/>
    </location>
</feature>
<dbReference type="AlphaFoldDB" id="A0A414PN96"/>
<gene>
    <name evidence="1" type="ORF">DW668_17175</name>
</gene>
<dbReference type="InterPro" id="IPR015424">
    <property type="entry name" value="PyrdxlP-dep_Trfase"/>
</dbReference>